<reference evidence="1 2" key="1">
    <citation type="journal article" date="2011" name="J. Bacteriol.">
        <title>Genome sequence of 'Pedosphaera parvula' Ellin514, an aerobic Verrucomicrobial isolate from pasture soil.</title>
        <authorList>
            <person name="Kant R."/>
            <person name="van Passel M.W."/>
            <person name="Sangwan P."/>
            <person name="Palva A."/>
            <person name="Lucas S."/>
            <person name="Copeland A."/>
            <person name="Lapidus A."/>
            <person name="Glavina Del Rio T."/>
            <person name="Dalin E."/>
            <person name="Tice H."/>
            <person name="Bruce D."/>
            <person name="Goodwin L."/>
            <person name="Pitluck S."/>
            <person name="Chertkov O."/>
            <person name="Larimer F.W."/>
            <person name="Land M.L."/>
            <person name="Hauser L."/>
            <person name="Brettin T.S."/>
            <person name="Detter J.C."/>
            <person name="Han S."/>
            <person name="de Vos W.M."/>
            <person name="Janssen P.H."/>
            <person name="Smidt H."/>
        </authorList>
    </citation>
    <scope>NUCLEOTIDE SEQUENCE [LARGE SCALE GENOMIC DNA]</scope>
    <source>
        <strain evidence="1 2">Ellin514</strain>
    </source>
</reference>
<proteinExistence type="predicted"/>
<dbReference type="Proteomes" id="UP000003688">
    <property type="component" value="Unassembled WGS sequence"/>
</dbReference>
<gene>
    <name evidence="1" type="ORF">Cflav_PD3460</name>
</gene>
<comment type="caution">
    <text evidence="1">The sequence shown here is derived from an EMBL/GenBank/DDBJ whole genome shotgun (WGS) entry which is preliminary data.</text>
</comment>
<sequence length="169" mass="18753">MRDRLTSVRTVIDDETVTGILDSQFVGDFCSLEEQVTQKLGIIRFRIGDARNDFLRNDQRVSGGTGFNVPKGEHEIIFVNDVRRDLAGNNFFKQGHRIPRCNPGVRIPNSAAVLLYHKGATGAMRLLAHASAEKFNNLIFHLLATDTPTLGANELFHAIAQSLETKHLG</sequence>
<evidence type="ECO:0000313" key="1">
    <source>
        <dbReference type="EMBL" id="EEF60490.1"/>
    </source>
</evidence>
<dbReference type="EMBL" id="ABOX02000016">
    <property type="protein sequence ID" value="EEF60490.1"/>
    <property type="molecule type" value="Genomic_DNA"/>
</dbReference>
<evidence type="ECO:0000313" key="2">
    <source>
        <dbReference type="Proteomes" id="UP000003688"/>
    </source>
</evidence>
<protein>
    <submittedName>
        <fullName evidence="1">Uncharacterized protein</fullName>
    </submittedName>
</protein>
<accession>B9XHZ7</accession>
<dbReference type="AlphaFoldDB" id="B9XHZ7"/>
<name>B9XHZ7_PEDPL</name>
<keyword evidence="2" id="KW-1185">Reference proteome</keyword>
<organism evidence="1 2">
    <name type="scientific">Pedosphaera parvula (strain Ellin514)</name>
    <dbReference type="NCBI Taxonomy" id="320771"/>
    <lineage>
        <taxon>Bacteria</taxon>
        <taxon>Pseudomonadati</taxon>
        <taxon>Verrucomicrobiota</taxon>
        <taxon>Pedosphaerae</taxon>
        <taxon>Pedosphaerales</taxon>
        <taxon>Pedosphaeraceae</taxon>
        <taxon>Pedosphaera</taxon>
    </lineage>
</organism>